<dbReference type="PROSITE" id="PS51186">
    <property type="entry name" value="GNAT"/>
    <property type="match status" value="1"/>
</dbReference>
<sequence>MSMTCRPLLPDETAQAAALIEESFDHGVAPLYPREGIEEFKSFVTPQSLRERLSGTGFAFAAERDGTLVGVVEVRDGHHIAMLFVAPHCQRQGIGRMLLRHATTACLERDPTLDAITVFSSPNSVGAYKRFGFAADGPEQEKNGIRYTPMTLDLSQTRN</sequence>
<gene>
    <name evidence="2" type="ORF">GGQ74_002979</name>
</gene>
<evidence type="ECO:0000313" key="3">
    <source>
        <dbReference type="Proteomes" id="UP000580856"/>
    </source>
</evidence>
<feature type="domain" description="N-acetyltransferase" evidence="1">
    <location>
        <begin position="3"/>
        <end position="155"/>
    </location>
</feature>
<proteinExistence type="predicted"/>
<protein>
    <submittedName>
        <fullName evidence="2">GNAT superfamily N-acetyltransferase</fullName>
    </submittedName>
</protein>
<evidence type="ECO:0000259" key="1">
    <source>
        <dbReference type="PROSITE" id="PS51186"/>
    </source>
</evidence>
<dbReference type="CDD" id="cd04301">
    <property type="entry name" value="NAT_SF"/>
    <property type="match status" value="1"/>
</dbReference>
<dbReference type="RefSeq" id="WP_167942366.1">
    <property type="nucleotide sequence ID" value="NZ_JAATJA010000004.1"/>
</dbReference>
<dbReference type="InterPro" id="IPR052564">
    <property type="entry name" value="N-acetyltrans/Recomb-assoc"/>
</dbReference>
<dbReference type="EMBL" id="JAATJA010000004">
    <property type="protein sequence ID" value="NJB69282.1"/>
    <property type="molecule type" value="Genomic_DNA"/>
</dbReference>
<dbReference type="PANTHER" id="PTHR43451:SF1">
    <property type="entry name" value="ACETYLTRANSFERASE"/>
    <property type="match status" value="1"/>
</dbReference>
<dbReference type="GO" id="GO:0016747">
    <property type="term" value="F:acyltransferase activity, transferring groups other than amino-acyl groups"/>
    <property type="evidence" value="ECO:0007669"/>
    <property type="project" value="InterPro"/>
</dbReference>
<organism evidence="2 3">
    <name type="scientific">Desulfobaculum xiamenense</name>
    <dbReference type="NCBI Taxonomy" id="995050"/>
    <lineage>
        <taxon>Bacteria</taxon>
        <taxon>Pseudomonadati</taxon>
        <taxon>Thermodesulfobacteriota</taxon>
        <taxon>Desulfovibrionia</taxon>
        <taxon>Desulfovibrionales</taxon>
        <taxon>Desulfovibrionaceae</taxon>
        <taxon>Desulfobaculum</taxon>
    </lineage>
</organism>
<name>A0A846QRX6_9BACT</name>
<accession>A0A846QRX6</accession>
<dbReference type="InterPro" id="IPR016181">
    <property type="entry name" value="Acyl_CoA_acyltransferase"/>
</dbReference>
<dbReference type="Proteomes" id="UP000580856">
    <property type="component" value="Unassembled WGS sequence"/>
</dbReference>
<comment type="caution">
    <text evidence="2">The sequence shown here is derived from an EMBL/GenBank/DDBJ whole genome shotgun (WGS) entry which is preliminary data.</text>
</comment>
<evidence type="ECO:0000313" key="2">
    <source>
        <dbReference type="EMBL" id="NJB69282.1"/>
    </source>
</evidence>
<keyword evidence="2" id="KW-0808">Transferase</keyword>
<keyword evidence="3" id="KW-1185">Reference proteome</keyword>
<dbReference type="SUPFAM" id="SSF55729">
    <property type="entry name" value="Acyl-CoA N-acyltransferases (Nat)"/>
    <property type="match status" value="1"/>
</dbReference>
<dbReference type="Gene3D" id="3.40.630.30">
    <property type="match status" value="1"/>
</dbReference>
<dbReference type="Pfam" id="PF13673">
    <property type="entry name" value="Acetyltransf_10"/>
    <property type="match status" value="1"/>
</dbReference>
<dbReference type="AlphaFoldDB" id="A0A846QRX6"/>
<reference evidence="2 3" key="1">
    <citation type="submission" date="2020-03" db="EMBL/GenBank/DDBJ databases">
        <title>Genomic Encyclopedia of Type Strains, Phase IV (KMG-IV): sequencing the most valuable type-strain genomes for metagenomic binning, comparative biology and taxonomic classification.</title>
        <authorList>
            <person name="Goeker M."/>
        </authorList>
    </citation>
    <scope>NUCLEOTIDE SEQUENCE [LARGE SCALE GENOMIC DNA]</scope>
    <source>
        <strain evidence="2 3">DSM 24233</strain>
    </source>
</reference>
<dbReference type="InterPro" id="IPR000182">
    <property type="entry name" value="GNAT_dom"/>
</dbReference>
<dbReference type="PANTHER" id="PTHR43451">
    <property type="entry name" value="ACETYLTRANSFERASE (GNAT) FAMILY PROTEIN"/>
    <property type="match status" value="1"/>
</dbReference>